<dbReference type="AlphaFoldDB" id="A0A3B1CR45"/>
<dbReference type="CDD" id="cd04455">
    <property type="entry name" value="S1_NusA"/>
    <property type="match status" value="1"/>
</dbReference>
<dbReference type="Gene3D" id="3.30.300.20">
    <property type="match status" value="2"/>
</dbReference>
<dbReference type="FunFam" id="3.30.300.20:FF:000005">
    <property type="entry name" value="Transcription termination/antitermination protein NusA"/>
    <property type="match status" value="1"/>
</dbReference>
<dbReference type="InterPro" id="IPR025249">
    <property type="entry name" value="TF_NusA_KH_1st"/>
</dbReference>
<dbReference type="InterPro" id="IPR003029">
    <property type="entry name" value="S1_domain"/>
</dbReference>
<dbReference type="EMBL" id="UOGI01000036">
    <property type="protein sequence ID" value="VAX28951.1"/>
    <property type="molecule type" value="Genomic_DNA"/>
</dbReference>
<dbReference type="Pfam" id="PF08529">
    <property type="entry name" value="NusA_N"/>
    <property type="match status" value="1"/>
</dbReference>
<keyword evidence="6" id="KW-0804">Transcription</keyword>
<evidence type="ECO:0000256" key="6">
    <source>
        <dbReference type="ARBA" id="ARBA00023163"/>
    </source>
</evidence>
<reference evidence="9" key="1">
    <citation type="submission" date="2018-06" db="EMBL/GenBank/DDBJ databases">
        <authorList>
            <person name="Zhirakovskaya E."/>
        </authorList>
    </citation>
    <scope>NUCLEOTIDE SEQUENCE</scope>
</reference>
<feature type="region of interest" description="Disordered" evidence="7">
    <location>
        <begin position="347"/>
        <end position="385"/>
    </location>
</feature>
<dbReference type="InterPro" id="IPR009019">
    <property type="entry name" value="KH_sf_prok-type"/>
</dbReference>
<dbReference type="FunFam" id="3.30.1480.10:FF:000002">
    <property type="entry name" value="Transcription termination/antitermination protein NusA"/>
    <property type="match status" value="1"/>
</dbReference>
<name>A0A3B1CR45_9ZZZZ</name>
<dbReference type="SUPFAM" id="SSF54814">
    <property type="entry name" value="Prokaryotic type KH domain (KH-domain type II)"/>
    <property type="match status" value="2"/>
</dbReference>
<dbReference type="InterPro" id="IPR058582">
    <property type="entry name" value="KH_NusA_2nd"/>
</dbReference>
<evidence type="ECO:0000259" key="8">
    <source>
        <dbReference type="PROSITE" id="PS50126"/>
    </source>
</evidence>
<evidence type="ECO:0000256" key="5">
    <source>
        <dbReference type="ARBA" id="ARBA00023015"/>
    </source>
</evidence>
<dbReference type="InterPro" id="IPR010213">
    <property type="entry name" value="TF_NusA"/>
</dbReference>
<keyword evidence="3" id="KW-0889">Transcription antitermination</keyword>
<feature type="domain" description="S1 motif" evidence="8">
    <location>
        <begin position="135"/>
        <end position="199"/>
    </location>
</feature>
<evidence type="ECO:0000313" key="9">
    <source>
        <dbReference type="EMBL" id="VAX28951.1"/>
    </source>
</evidence>
<keyword evidence="4" id="KW-0694">RNA-binding</keyword>
<dbReference type="GO" id="GO:0031564">
    <property type="term" value="P:transcription antitermination"/>
    <property type="evidence" value="ECO:0007669"/>
    <property type="project" value="UniProtKB-KW"/>
</dbReference>
<evidence type="ECO:0000256" key="1">
    <source>
        <dbReference type="ARBA" id="ARBA00022472"/>
    </source>
</evidence>
<dbReference type="CDD" id="cd22529">
    <property type="entry name" value="KH-II_NusA_rpt2"/>
    <property type="match status" value="1"/>
</dbReference>
<dbReference type="SUPFAM" id="SSF50249">
    <property type="entry name" value="Nucleic acid-binding proteins"/>
    <property type="match status" value="1"/>
</dbReference>
<dbReference type="Gene3D" id="3.30.1480.10">
    <property type="entry name" value="NusA, N-terminal domain"/>
    <property type="match status" value="1"/>
</dbReference>
<dbReference type="GO" id="GO:0006353">
    <property type="term" value="P:DNA-templated transcription termination"/>
    <property type="evidence" value="ECO:0007669"/>
    <property type="project" value="UniProtKB-KW"/>
</dbReference>
<accession>A0A3B1CR45</accession>
<evidence type="ECO:0000256" key="3">
    <source>
        <dbReference type="ARBA" id="ARBA00022814"/>
    </source>
</evidence>
<dbReference type="InterPro" id="IPR015946">
    <property type="entry name" value="KH_dom-like_a/b"/>
</dbReference>
<dbReference type="GO" id="GO:0003723">
    <property type="term" value="F:RNA binding"/>
    <property type="evidence" value="ECO:0007669"/>
    <property type="project" value="UniProtKB-KW"/>
</dbReference>
<keyword evidence="5" id="KW-0805">Transcription regulation</keyword>
<dbReference type="CDD" id="cd02134">
    <property type="entry name" value="KH-II_NusA_rpt1"/>
    <property type="match status" value="1"/>
</dbReference>
<dbReference type="SMART" id="SM00316">
    <property type="entry name" value="S1"/>
    <property type="match status" value="1"/>
</dbReference>
<dbReference type="PROSITE" id="PS50084">
    <property type="entry name" value="KH_TYPE_1"/>
    <property type="match status" value="1"/>
</dbReference>
<dbReference type="PANTHER" id="PTHR22648:SF0">
    <property type="entry name" value="TRANSCRIPTION TERMINATION_ANTITERMINATION PROTEIN NUSA"/>
    <property type="match status" value="1"/>
</dbReference>
<dbReference type="Pfam" id="PF00575">
    <property type="entry name" value="S1"/>
    <property type="match status" value="1"/>
</dbReference>
<sequence length="385" mass="43354">MNKEFCYIIEQICREKAIPKDAVLKALESALLSAVKKRFSGKRNVELRIDPETCEIHLSVLKDVVDVVNNPEEEISLEEARKIDPGKNPGDYVAIPLELHDFGRIAAQTAKQVIVQKVREAEREIVYNEFKDKVGKIVSGVVTRKERGVYFVNLGRIEAQLPYRETLPGENLKRGDAIRALVLDVRVSPKGPEILLSRTSPDFVAELFRTEVPEIDDRIVVIENIVREPGERTKIAVTSNDPSIDPVGACVGMKGTRVQAIVRELRGERIDIIPWSDDPRMLISRALSPAAVDRIGINEEDRTAMVVVNDQQLSIAIGKRGQNVRLAMKLTGWEIDIISESEYSKIKQDEAESAFGEVIEESRLEGEDEEEKEEEEEEEEEKSTD</sequence>
<dbReference type="InterPro" id="IPR030842">
    <property type="entry name" value="TF_NusA_bacterial"/>
</dbReference>
<proteinExistence type="inferred from homology"/>
<dbReference type="SMART" id="SM00322">
    <property type="entry name" value="KH"/>
    <property type="match status" value="2"/>
</dbReference>
<dbReference type="InterPro" id="IPR004087">
    <property type="entry name" value="KH_dom"/>
</dbReference>
<dbReference type="InterPro" id="IPR036555">
    <property type="entry name" value="NusA_N_sf"/>
</dbReference>
<protein>
    <submittedName>
        <fullName evidence="9">Transcription termination protein NusA</fullName>
    </submittedName>
</protein>
<dbReference type="InterPro" id="IPR012340">
    <property type="entry name" value="NA-bd_OB-fold"/>
</dbReference>
<dbReference type="SUPFAM" id="SSF69705">
    <property type="entry name" value="Transcription factor NusA, N-terminal domain"/>
    <property type="match status" value="1"/>
</dbReference>
<evidence type="ECO:0000256" key="7">
    <source>
        <dbReference type="SAM" id="MobiDB-lite"/>
    </source>
</evidence>
<feature type="compositionally biased region" description="Acidic residues" evidence="7">
    <location>
        <begin position="366"/>
        <end position="385"/>
    </location>
</feature>
<dbReference type="GO" id="GO:0003700">
    <property type="term" value="F:DNA-binding transcription factor activity"/>
    <property type="evidence" value="ECO:0007669"/>
    <property type="project" value="InterPro"/>
</dbReference>
<dbReference type="HAMAP" id="MF_00945_B">
    <property type="entry name" value="NusA_B"/>
    <property type="match status" value="1"/>
</dbReference>
<dbReference type="PROSITE" id="PS50126">
    <property type="entry name" value="S1"/>
    <property type="match status" value="1"/>
</dbReference>
<organism evidence="9">
    <name type="scientific">hydrothermal vent metagenome</name>
    <dbReference type="NCBI Taxonomy" id="652676"/>
    <lineage>
        <taxon>unclassified sequences</taxon>
        <taxon>metagenomes</taxon>
        <taxon>ecological metagenomes</taxon>
    </lineage>
</organism>
<evidence type="ECO:0000256" key="4">
    <source>
        <dbReference type="ARBA" id="ARBA00022884"/>
    </source>
</evidence>
<dbReference type="Pfam" id="PF26594">
    <property type="entry name" value="KH_NusA_2nd"/>
    <property type="match status" value="1"/>
</dbReference>
<keyword evidence="2" id="KW-0963">Cytoplasm</keyword>
<dbReference type="PANTHER" id="PTHR22648">
    <property type="entry name" value="TRANSCRIPTION TERMINATION FACTOR NUSA"/>
    <property type="match status" value="1"/>
</dbReference>
<dbReference type="NCBIfam" id="TIGR01953">
    <property type="entry name" value="NusA"/>
    <property type="match status" value="1"/>
</dbReference>
<dbReference type="Gene3D" id="2.40.50.140">
    <property type="entry name" value="Nucleic acid-binding proteins"/>
    <property type="match status" value="1"/>
</dbReference>
<dbReference type="FunFam" id="3.30.300.20:FF:000002">
    <property type="entry name" value="Transcription termination/antitermination protein NusA"/>
    <property type="match status" value="1"/>
</dbReference>
<gene>
    <name evidence="9" type="ORF">MNBD_NITROSPIRAE03-393</name>
</gene>
<keyword evidence="1" id="KW-0806">Transcription termination</keyword>
<dbReference type="GO" id="GO:0005829">
    <property type="term" value="C:cytosol"/>
    <property type="evidence" value="ECO:0007669"/>
    <property type="project" value="TreeGrafter"/>
</dbReference>
<dbReference type="Pfam" id="PF13184">
    <property type="entry name" value="KH_NusA_1st"/>
    <property type="match status" value="1"/>
</dbReference>
<dbReference type="InterPro" id="IPR013735">
    <property type="entry name" value="TF_NusA_N"/>
</dbReference>
<evidence type="ECO:0000256" key="2">
    <source>
        <dbReference type="ARBA" id="ARBA00022490"/>
    </source>
</evidence>